<dbReference type="GO" id="GO:0043683">
    <property type="term" value="P:type IV pilus assembly"/>
    <property type="evidence" value="ECO:0007669"/>
    <property type="project" value="InterPro"/>
</dbReference>
<proteinExistence type="predicted"/>
<dbReference type="InterPro" id="IPR012902">
    <property type="entry name" value="N_methyl_site"/>
</dbReference>
<protein>
    <submittedName>
        <fullName evidence="3">Type IV pilus assembly protein PilW</fullName>
    </submittedName>
</protein>
<dbReference type="STRING" id="595537.Varpa_3520"/>
<reference evidence="4" key="1">
    <citation type="submission" date="2010-12" db="EMBL/GenBank/DDBJ databases">
        <title>Complete sequence of Variovorax paradoxus EPS.</title>
        <authorList>
            <consortium name="US DOE Joint Genome Institute"/>
            <person name="Lucas S."/>
            <person name="Copeland A."/>
            <person name="Lapidus A."/>
            <person name="Cheng J.-F."/>
            <person name="Goodwin L."/>
            <person name="Pitluck S."/>
            <person name="Teshima H."/>
            <person name="Detter J.C."/>
            <person name="Han C."/>
            <person name="Tapia R."/>
            <person name="Land M."/>
            <person name="Hauser L."/>
            <person name="Kyrpides N."/>
            <person name="Ivanova N."/>
            <person name="Ovchinnikova G."/>
            <person name="Orwin P."/>
            <person name="Han J.-I.G."/>
            <person name="Woyke T."/>
        </authorList>
    </citation>
    <scope>NUCLEOTIDE SEQUENCE [LARGE SCALE GENOMIC DNA]</scope>
    <source>
        <strain evidence="4">EPS</strain>
    </source>
</reference>
<dbReference type="NCBIfam" id="TIGR02532">
    <property type="entry name" value="IV_pilin_GFxxxE"/>
    <property type="match status" value="1"/>
</dbReference>
<dbReference type="Pfam" id="PF07963">
    <property type="entry name" value="N_methyl"/>
    <property type="match status" value="1"/>
</dbReference>
<evidence type="ECO:0000256" key="2">
    <source>
        <dbReference type="SAM" id="Phobius"/>
    </source>
</evidence>
<feature type="transmembrane region" description="Helical" evidence="2">
    <location>
        <begin position="20"/>
        <end position="42"/>
    </location>
</feature>
<accession>E6UX68</accession>
<dbReference type="RefSeq" id="WP_013541931.1">
    <property type="nucleotide sequence ID" value="NC_014931.1"/>
</dbReference>
<name>E6UX68_VARPE</name>
<dbReference type="PROSITE" id="PS00409">
    <property type="entry name" value="PROKAR_NTER_METHYL"/>
    <property type="match status" value="1"/>
</dbReference>
<evidence type="ECO:0000256" key="1">
    <source>
        <dbReference type="SAM" id="MobiDB-lite"/>
    </source>
</evidence>
<evidence type="ECO:0000313" key="4">
    <source>
        <dbReference type="Proteomes" id="UP000008917"/>
    </source>
</evidence>
<gene>
    <name evidence="3" type="ordered locus">Varpa_3520</name>
</gene>
<evidence type="ECO:0000313" key="3">
    <source>
        <dbReference type="EMBL" id="ADU37704.1"/>
    </source>
</evidence>
<dbReference type="HOGENOM" id="CLU_070062_0_0_4"/>
<dbReference type="Pfam" id="PF16074">
    <property type="entry name" value="PilW"/>
    <property type="match status" value="1"/>
</dbReference>
<dbReference type="eggNOG" id="COG4966">
    <property type="taxonomic scope" value="Bacteria"/>
</dbReference>
<feature type="region of interest" description="Disordered" evidence="1">
    <location>
        <begin position="76"/>
        <end position="109"/>
    </location>
</feature>
<keyword evidence="2" id="KW-0472">Membrane</keyword>
<dbReference type="OrthoDB" id="8780389at2"/>
<dbReference type="AlphaFoldDB" id="E6UX68"/>
<dbReference type="EMBL" id="CP002417">
    <property type="protein sequence ID" value="ADU37704.1"/>
    <property type="molecule type" value="Genomic_DNA"/>
</dbReference>
<feature type="compositionally biased region" description="Low complexity" evidence="1">
    <location>
        <begin position="92"/>
        <end position="103"/>
    </location>
</feature>
<dbReference type="InterPro" id="IPR032092">
    <property type="entry name" value="PilW"/>
</dbReference>
<dbReference type="KEGG" id="vpe:Varpa_3520"/>
<keyword evidence="2" id="KW-1133">Transmembrane helix</keyword>
<dbReference type="Proteomes" id="UP000008917">
    <property type="component" value="Chromosome"/>
</dbReference>
<keyword evidence="2" id="KW-0812">Transmembrane</keyword>
<reference evidence="3 4" key="2">
    <citation type="journal article" date="2013" name="Genome Announc.">
        <title>Genome of the Root-Associated Plant Growth-Promoting Bacterium Variovorax paradoxus Strain EPS.</title>
        <authorList>
            <person name="Han J.I."/>
            <person name="Spain J.C."/>
            <person name="Leadbetter J.R."/>
            <person name="Ovchinnikova G."/>
            <person name="Goodwin L.A."/>
            <person name="Han C.S."/>
            <person name="Woyke T."/>
            <person name="Davenport K.W."/>
            <person name="Orwin P.M."/>
        </authorList>
    </citation>
    <scope>NUCLEOTIDE SEQUENCE [LARGE SCALE GENOMIC DNA]</scope>
    <source>
        <strain evidence="3 4">EPS</strain>
    </source>
</reference>
<organism evidence="3 4">
    <name type="scientific">Variovorax paradoxus (strain EPS)</name>
    <dbReference type="NCBI Taxonomy" id="595537"/>
    <lineage>
        <taxon>Bacteria</taxon>
        <taxon>Pseudomonadati</taxon>
        <taxon>Pseudomonadota</taxon>
        <taxon>Betaproteobacteria</taxon>
        <taxon>Burkholderiales</taxon>
        <taxon>Comamonadaceae</taxon>
        <taxon>Variovorax</taxon>
    </lineage>
</organism>
<sequence length="326" mass="34354">MAKRVPEFAGRLRERGVTLVELLVATAVALVVVLAATAAFVASQRLFTANADAQAVEESLRFAGFVVRSVARQAGYSDHAPDAREPQGSEGAAGSTGTTASSSDPADLDIVGASDTRVSGVGDSHGAHGTRGINASDSLRVRFFGRSRSDGDGTEPDGTMVDCMGFAQPGPAADTPVSADRAWSFFYVAEAADREPELYCKYRSARGGAFSAQPLARGIEVFKVVYGHDADGNGAPEQWLDAVQLEAMAASGDKVAEEWRKVVGLRVGMVARSAHGRGGRQEADEVLYPLGTDFSELSFRPAADGRLRRVATFTVMLRNALRAPAS</sequence>